<evidence type="ECO:0000313" key="7">
    <source>
        <dbReference type="Proteomes" id="UP000218775"/>
    </source>
</evidence>
<evidence type="ECO:0000313" key="6">
    <source>
        <dbReference type="EMBL" id="PCI78586.1"/>
    </source>
</evidence>
<sequence length="169" mass="19702">MTLKNISSPSIIIYRHRRENKKKCTLEPLKSNTECSFFTYPQEPLQATPHTLVLSMQGPPLTKNDRDRPLLIIDGTWRYAEKMQEQTPLIHTLEKRSLPACIKTAYPRKQEDCPDPDSGLASIEALFIARLILELPAKHLLDNYHFKRSFLEKNAQFLKTKKFEIFNNF</sequence>
<dbReference type="EMBL" id="NVUK01000003">
    <property type="protein sequence ID" value="PCI78586.1"/>
    <property type="molecule type" value="Genomic_DNA"/>
</dbReference>
<dbReference type="GO" id="GO:0008033">
    <property type="term" value="P:tRNA processing"/>
    <property type="evidence" value="ECO:0007669"/>
    <property type="project" value="UniProtKB-KW"/>
</dbReference>
<dbReference type="EC" id="2.5.1.25" evidence="1"/>
<proteinExistence type="predicted"/>
<keyword evidence="4" id="KW-0819">tRNA processing</keyword>
<keyword evidence="2" id="KW-0808">Transferase</keyword>
<protein>
    <recommendedName>
        <fullName evidence="1">tRNA-uridine aminocarboxypropyltransferase</fullName>
        <ecNumber evidence="1">2.5.1.25</ecNumber>
    </recommendedName>
</protein>
<dbReference type="Proteomes" id="UP000218775">
    <property type="component" value="Unassembled WGS sequence"/>
</dbReference>
<dbReference type="AlphaFoldDB" id="A0A2A4X7W0"/>
<name>A0A2A4X7W0_UNCAE</name>
<accession>A0A2A4X7W0</accession>
<comment type="caution">
    <text evidence="6">The sequence shown here is derived from an EMBL/GenBank/DDBJ whole genome shotgun (WGS) entry which is preliminary data.</text>
</comment>
<evidence type="ECO:0000256" key="4">
    <source>
        <dbReference type="ARBA" id="ARBA00022694"/>
    </source>
</evidence>
<evidence type="ECO:0000259" key="5">
    <source>
        <dbReference type="Pfam" id="PF03942"/>
    </source>
</evidence>
<reference evidence="7" key="1">
    <citation type="submission" date="2017-08" db="EMBL/GenBank/DDBJ databases">
        <title>A dynamic microbial community with high functional redundancy inhabits the cold, oxic subseafloor aquifer.</title>
        <authorList>
            <person name="Tully B.J."/>
            <person name="Wheat C.G."/>
            <person name="Glazer B.T."/>
            <person name="Huber J.A."/>
        </authorList>
    </citation>
    <scope>NUCLEOTIDE SEQUENCE [LARGE SCALE GENOMIC DNA]</scope>
</reference>
<dbReference type="Pfam" id="PF03942">
    <property type="entry name" value="DTW"/>
    <property type="match status" value="1"/>
</dbReference>
<keyword evidence="3" id="KW-0949">S-adenosyl-L-methionine</keyword>
<gene>
    <name evidence="6" type="ORF">COB21_00420</name>
</gene>
<dbReference type="InterPro" id="IPR005636">
    <property type="entry name" value="DTW"/>
</dbReference>
<evidence type="ECO:0000256" key="1">
    <source>
        <dbReference type="ARBA" id="ARBA00012386"/>
    </source>
</evidence>
<dbReference type="GO" id="GO:0016432">
    <property type="term" value="F:tRNA-uridine aminocarboxypropyltransferase activity"/>
    <property type="evidence" value="ECO:0007669"/>
    <property type="project" value="UniProtKB-EC"/>
</dbReference>
<feature type="domain" description="DTW" evidence="5">
    <location>
        <begin position="13"/>
        <end position="134"/>
    </location>
</feature>
<organism evidence="6 7">
    <name type="scientific">Aerophobetes bacterium</name>
    <dbReference type="NCBI Taxonomy" id="2030807"/>
    <lineage>
        <taxon>Bacteria</taxon>
        <taxon>Candidatus Aerophobota</taxon>
    </lineage>
</organism>
<evidence type="ECO:0000256" key="2">
    <source>
        <dbReference type="ARBA" id="ARBA00022679"/>
    </source>
</evidence>
<evidence type="ECO:0000256" key="3">
    <source>
        <dbReference type="ARBA" id="ARBA00022691"/>
    </source>
</evidence>